<sequence>MSSGTVNFPTILVTVTCNPRRCVRTPLSGRERKDFSEQPPRFQTQESTFPYEHSVVWGFAAVHCCAYTLGYPFPKAPRDHLPLVFGRRGLLRKNAGTQAPEEGSPTNVRCKAPHLIKIILAYSPKKERADPIEDESEVQQGHFCPPPFSRSRTWTLPLIQLPASKQLASLYKEWKCGPPYPATSAPCDLLKDHYEPSPIILFRKKFMVDQDENESGNPGHTHPGAYALLWGGGFIERGKSRVASRLTDLSESEEDLSSDHPEHEGAALDGGIAQGLKSSIQILSFFRNSWVPGITWTISTLCCLLDLCSECLVEHAECAGEEGSSNAQLDLDFTLRPPGPTAEEIERELSSFLSSFGNKGVTSSVLQNTKIKLQLDVASPAKLLKIRELMRDLQSRPVPAFQARDALLKALAQWERDQTRDP</sequence>
<feature type="compositionally biased region" description="Basic and acidic residues" evidence="1">
    <location>
        <begin position="257"/>
        <end position="266"/>
    </location>
</feature>
<evidence type="ECO:0000313" key="2">
    <source>
        <dbReference type="EMBL" id="KAD0429716.1"/>
    </source>
</evidence>
<evidence type="ECO:0000256" key="1">
    <source>
        <dbReference type="SAM" id="MobiDB-lite"/>
    </source>
</evidence>
<gene>
    <name evidence="2" type="ORF">E3N88_44274</name>
</gene>
<feature type="region of interest" description="Disordered" evidence="1">
    <location>
        <begin position="246"/>
        <end position="267"/>
    </location>
</feature>
<organism evidence="2 3">
    <name type="scientific">Mikania micrantha</name>
    <name type="common">bitter vine</name>
    <dbReference type="NCBI Taxonomy" id="192012"/>
    <lineage>
        <taxon>Eukaryota</taxon>
        <taxon>Viridiplantae</taxon>
        <taxon>Streptophyta</taxon>
        <taxon>Embryophyta</taxon>
        <taxon>Tracheophyta</taxon>
        <taxon>Spermatophyta</taxon>
        <taxon>Magnoliopsida</taxon>
        <taxon>eudicotyledons</taxon>
        <taxon>Gunneridae</taxon>
        <taxon>Pentapetalae</taxon>
        <taxon>asterids</taxon>
        <taxon>campanulids</taxon>
        <taxon>Asterales</taxon>
        <taxon>Asteraceae</taxon>
        <taxon>Asteroideae</taxon>
        <taxon>Heliantheae alliance</taxon>
        <taxon>Eupatorieae</taxon>
        <taxon>Mikania</taxon>
    </lineage>
</organism>
<proteinExistence type="predicted"/>
<dbReference type="OrthoDB" id="1932620at2759"/>
<keyword evidence="3" id="KW-1185">Reference proteome</keyword>
<protein>
    <submittedName>
        <fullName evidence="2">Uncharacterized protein</fullName>
    </submittedName>
</protein>
<dbReference type="AlphaFoldDB" id="A0A5N6LCQ5"/>
<comment type="caution">
    <text evidence="2">The sequence shown here is derived from an EMBL/GenBank/DDBJ whole genome shotgun (WGS) entry which is preliminary data.</text>
</comment>
<dbReference type="Proteomes" id="UP000326396">
    <property type="component" value="Unassembled WGS sequence"/>
</dbReference>
<reference evidence="2 3" key="1">
    <citation type="submission" date="2019-05" db="EMBL/GenBank/DDBJ databases">
        <title>Mikania micrantha, genome provides insights into the molecular mechanism of rapid growth.</title>
        <authorList>
            <person name="Liu B."/>
        </authorList>
    </citation>
    <scope>NUCLEOTIDE SEQUENCE [LARGE SCALE GENOMIC DNA]</scope>
    <source>
        <strain evidence="2">NLD-2019</strain>
        <tissue evidence="2">Leaf</tissue>
    </source>
</reference>
<accession>A0A5N6LCQ5</accession>
<name>A0A5N6LCQ5_9ASTR</name>
<dbReference type="EMBL" id="SZYD01001687">
    <property type="protein sequence ID" value="KAD0429716.1"/>
    <property type="molecule type" value="Genomic_DNA"/>
</dbReference>
<evidence type="ECO:0000313" key="3">
    <source>
        <dbReference type="Proteomes" id="UP000326396"/>
    </source>
</evidence>